<dbReference type="AlphaFoldDB" id="A0AAJ4GFF3"/>
<dbReference type="EMBL" id="CP050919">
    <property type="protein sequence ID" value="QIX58696.1"/>
    <property type="molecule type" value="Genomic_DNA"/>
</dbReference>
<dbReference type="InterPro" id="IPR025352">
    <property type="entry name" value="DUF4256"/>
</dbReference>
<organism evidence="1 2">
    <name type="scientific">Limosilactobacillus fermentum</name>
    <name type="common">Lactobacillus fermentum</name>
    <dbReference type="NCBI Taxonomy" id="1613"/>
    <lineage>
        <taxon>Bacteria</taxon>
        <taxon>Bacillati</taxon>
        <taxon>Bacillota</taxon>
        <taxon>Bacilli</taxon>
        <taxon>Lactobacillales</taxon>
        <taxon>Lactobacillaceae</taxon>
        <taxon>Limosilactobacillus</taxon>
    </lineage>
</organism>
<gene>
    <name evidence="1" type="ORF">HCY95_01133</name>
</gene>
<dbReference type="Proteomes" id="UP000503169">
    <property type="component" value="Chromosome"/>
</dbReference>
<reference evidence="1 2" key="1">
    <citation type="submission" date="2020-04" db="EMBL/GenBank/DDBJ databases">
        <title>Novel strain L. Fermentum HFD1 producer antibacterial peptides.</title>
        <authorList>
            <person name="Ozhegov G.D."/>
            <person name="Pavlova A.S."/>
            <person name="Zhuravleva D.E."/>
            <person name="Gogoleva N.V."/>
            <person name="Shagimardanova E.I."/>
            <person name="Markelova M.I."/>
            <person name="Yarullina D.R."/>
            <person name="Kayumov A.R."/>
        </authorList>
    </citation>
    <scope>NUCLEOTIDE SEQUENCE [LARGE SCALE GENOMIC DNA]</scope>
    <source>
        <strain evidence="1 2">HFD1</strain>
    </source>
</reference>
<evidence type="ECO:0000313" key="2">
    <source>
        <dbReference type="Proteomes" id="UP000503169"/>
    </source>
</evidence>
<accession>A0AAJ4GFF3</accession>
<dbReference type="Pfam" id="PF14066">
    <property type="entry name" value="DUF4256"/>
    <property type="match status" value="1"/>
</dbReference>
<name>A0AAJ4GFF3_LIMFE</name>
<sequence length="179" mass="19917">MAETLDDLLDNLAHRQETGQFVKQVDWDAVRERLVNDDEATRLLLAMDEAGGEPALVQNEGALRFFDTAPEASKIPHRKSLCYDEEARLNRKKNPPTGDVVTAAEKLGAHLLGEEDYLLLQSVGDFDLKCSCLLATPAGVRKLGGAVFGDKRFGRAFIYHNTADCYYASRGYRLKVEIN</sequence>
<evidence type="ECO:0008006" key="3">
    <source>
        <dbReference type="Google" id="ProtNLM"/>
    </source>
</evidence>
<proteinExistence type="predicted"/>
<evidence type="ECO:0000313" key="1">
    <source>
        <dbReference type="EMBL" id="QIX58696.1"/>
    </source>
</evidence>
<dbReference type="RefSeq" id="WP_168183495.1">
    <property type="nucleotide sequence ID" value="NZ_CP050919.1"/>
</dbReference>
<protein>
    <recommendedName>
        <fullName evidence="3">DUF4256 domain-containing protein</fullName>
    </recommendedName>
</protein>